<proteinExistence type="predicted"/>
<name>A0A8B9ASI0_PHODC</name>
<gene>
    <name evidence="3" type="primary">LOC103706522</name>
</gene>
<dbReference type="OrthoDB" id="1927690at2759"/>
<evidence type="ECO:0000313" key="3">
    <source>
        <dbReference type="RefSeq" id="XP_038989756.1"/>
    </source>
</evidence>
<dbReference type="PANTHER" id="PTHR36037">
    <property type="entry name" value="RNA-DIRECTED DNA POLYMERASE (REVERSE TRANSCRIPTASE)-RELATED FAMILY PROTEIN"/>
    <property type="match status" value="1"/>
</dbReference>
<accession>A0A8B9ASI0</accession>
<evidence type="ECO:0000256" key="1">
    <source>
        <dbReference type="SAM" id="Coils"/>
    </source>
</evidence>
<reference evidence="3" key="2">
    <citation type="submission" date="2025-08" db="UniProtKB">
        <authorList>
            <consortium name="RefSeq"/>
        </authorList>
    </citation>
    <scope>IDENTIFICATION</scope>
    <source>
        <tissue evidence="3">Young leaves</tissue>
    </source>
</reference>
<evidence type="ECO:0000313" key="2">
    <source>
        <dbReference type="Proteomes" id="UP000228380"/>
    </source>
</evidence>
<feature type="coiled-coil region" evidence="1">
    <location>
        <begin position="76"/>
        <end position="103"/>
    </location>
</feature>
<protein>
    <submittedName>
        <fullName evidence="3">Uncharacterized protein LOC103706522 isoform X2</fullName>
    </submittedName>
</protein>
<keyword evidence="1" id="KW-0175">Coiled coil</keyword>
<sequence length="432" mass="48742">MGETLVSSEGSEIEPINLETFRSRLRELSELRINAVNASDDLPSDPKKLLEDCTSDFLGKVKQIESEDPDVVSLGLEDLEAFMELLKKELFSAEEENSRISGEIETLTRTVAGDSAQLDGDIEALACSLKYIDSQDQHYFQFHLPDGRLIPGDTHESSTHMFEDNKFEILELDQRIEKSKINLSGLQDLDYALKRAEAIGQIEYMLSGVKVIELEGTCLRLSLKTPIPTSDSFLLRHKLDCIREPTVMDHELLIEVVDKTLELKSVEIFPSDVFINGIIDTVKSLRDFVFLTGSSLGWFLRQVQHRILLCTLRRLLVKDANNSRHSFEYSDRDETFTAHLVGGVDAFIKICQDWPISNSALKLLSIKTSNSHSKKSISLSLICKVKGCTRWFQGVPRSTPLPLGSTQSTLSCILRSWRTLWTCRHAITLYGL</sequence>
<reference evidence="2" key="1">
    <citation type="journal article" date="2019" name="Nat. Commun.">
        <title>Genome-wide association mapping of date palm fruit traits.</title>
        <authorList>
            <person name="Hazzouri K.M."/>
            <person name="Gros-Balthazard M."/>
            <person name="Flowers J.M."/>
            <person name="Copetti D."/>
            <person name="Lemansour A."/>
            <person name="Lebrun M."/>
            <person name="Masmoudi K."/>
            <person name="Ferrand S."/>
            <person name="Dhar M.I."/>
            <person name="Fresquez Z.A."/>
            <person name="Rosas U."/>
            <person name="Zhang J."/>
            <person name="Talag J."/>
            <person name="Lee S."/>
            <person name="Kudrna D."/>
            <person name="Powell R.F."/>
            <person name="Leitch I.J."/>
            <person name="Krueger R.R."/>
            <person name="Wing R.A."/>
            <person name="Amiri K.M.A."/>
            <person name="Purugganan M.D."/>
        </authorList>
    </citation>
    <scope>NUCLEOTIDE SEQUENCE [LARGE SCALE GENOMIC DNA]</scope>
    <source>
        <strain evidence="2">cv. Khalas</strain>
    </source>
</reference>
<dbReference type="Proteomes" id="UP000228380">
    <property type="component" value="Chromosome 14"/>
</dbReference>
<dbReference type="PANTHER" id="PTHR36037:SF1">
    <property type="entry name" value="RNA-DIRECTED DNA POLYMERASE (REVERSE TRANSCRIPTASE)-RELATED FAMILY PROTEIN"/>
    <property type="match status" value="1"/>
</dbReference>
<dbReference type="AlphaFoldDB" id="A0A8B9ASI0"/>
<dbReference type="RefSeq" id="XP_038989756.1">
    <property type="nucleotide sequence ID" value="XM_039133828.1"/>
</dbReference>
<keyword evidence="2" id="KW-1185">Reference proteome</keyword>
<dbReference type="GeneID" id="103706522"/>
<organism evidence="2 3">
    <name type="scientific">Phoenix dactylifera</name>
    <name type="common">Date palm</name>
    <dbReference type="NCBI Taxonomy" id="42345"/>
    <lineage>
        <taxon>Eukaryota</taxon>
        <taxon>Viridiplantae</taxon>
        <taxon>Streptophyta</taxon>
        <taxon>Embryophyta</taxon>
        <taxon>Tracheophyta</taxon>
        <taxon>Spermatophyta</taxon>
        <taxon>Magnoliopsida</taxon>
        <taxon>Liliopsida</taxon>
        <taxon>Arecaceae</taxon>
        <taxon>Coryphoideae</taxon>
        <taxon>Phoeniceae</taxon>
        <taxon>Phoenix</taxon>
    </lineage>
</organism>